<feature type="compositionally biased region" description="Low complexity" evidence="1">
    <location>
        <begin position="29"/>
        <end position="42"/>
    </location>
</feature>
<accession>A0ABV9PX39</accession>
<keyword evidence="2" id="KW-0732">Signal</keyword>
<feature type="region of interest" description="Disordered" evidence="1">
    <location>
        <begin position="29"/>
        <end position="56"/>
    </location>
</feature>
<evidence type="ECO:0000256" key="2">
    <source>
        <dbReference type="SAM" id="SignalP"/>
    </source>
</evidence>
<feature type="region of interest" description="Disordered" evidence="1">
    <location>
        <begin position="178"/>
        <end position="203"/>
    </location>
</feature>
<dbReference type="EMBL" id="JBHSHP010000060">
    <property type="protein sequence ID" value="MFC4756383.1"/>
    <property type="molecule type" value="Genomic_DNA"/>
</dbReference>
<organism evidence="3 4">
    <name type="scientific">Dietzia aurantiaca</name>
    <dbReference type="NCBI Taxonomy" id="983873"/>
    <lineage>
        <taxon>Bacteria</taxon>
        <taxon>Bacillati</taxon>
        <taxon>Actinomycetota</taxon>
        <taxon>Actinomycetes</taxon>
        <taxon>Mycobacteriales</taxon>
        <taxon>Dietziaceae</taxon>
        <taxon>Dietzia</taxon>
    </lineage>
</organism>
<feature type="chain" id="PRO_5046517310" evidence="2">
    <location>
        <begin position="28"/>
        <end position="203"/>
    </location>
</feature>
<sequence length="203" mass="21140">MRTNRTTRTAFTAAAALALTLGLVACSEDTGSTGSATTDSATNEPAATSQPNDGGESEAAVVIFENGWAKATDTEMSGAFGTLRNTGDVEIRITGVTSPVSERVEMHETVPGGGGMMMQEKEGGFVLPAGGELFLEPGKDHFMFMDLTEPITTGQEIPMVLTFDDGTEQDITLTARDFKGGEEEYVGDDHGSHGGGEGANHDG</sequence>
<dbReference type="RefSeq" id="WP_344993046.1">
    <property type="nucleotide sequence ID" value="NZ_BAABCD010000020.1"/>
</dbReference>
<feature type="signal peptide" evidence="2">
    <location>
        <begin position="1"/>
        <end position="27"/>
    </location>
</feature>
<evidence type="ECO:0000313" key="3">
    <source>
        <dbReference type="EMBL" id="MFC4756383.1"/>
    </source>
</evidence>
<dbReference type="PANTHER" id="PTHR36302">
    <property type="entry name" value="BLR7088 PROTEIN"/>
    <property type="match status" value="1"/>
</dbReference>
<comment type="caution">
    <text evidence="3">The sequence shown here is derived from an EMBL/GenBank/DDBJ whole genome shotgun (WGS) entry which is preliminary data.</text>
</comment>
<keyword evidence="4" id="KW-1185">Reference proteome</keyword>
<reference evidence="4" key="1">
    <citation type="journal article" date="2019" name="Int. J. Syst. Evol. Microbiol.">
        <title>The Global Catalogue of Microorganisms (GCM) 10K type strain sequencing project: providing services to taxonomists for standard genome sequencing and annotation.</title>
        <authorList>
            <consortium name="The Broad Institute Genomics Platform"/>
            <consortium name="The Broad Institute Genome Sequencing Center for Infectious Disease"/>
            <person name="Wu L."/>
            <person name="Ma J."/>
        </authorList>
    </citation>
    <scope>NUCLEOTIDE SEQUENCE [LARGE SCALE GENOMIC DNA]</scope>
    <source>
        <strain evidence="4">JCM 11882</strain>
    </source>
</reference>
<proteinExistence type="predicted"/>
<dbReference type="PANTHER" id="PTHR36302:SF1">
    <property type="entry name" value="COPPER CHAPERONE PCU(A)C"/>
    <property type="match status" value="1"/>
</dbReference>
<dbReference type="SUPFAM" id="SSF110087">
    <property type="entry name" value="DR1885-like metal-binding protein"/>
    <property type="match status" value="1"/>
</dbReference>
<evidence type="ECO:0000256" key="1">
    <source>
        <dbReference type="SAM" id="MobiDB-lite"/>
    </source>
</evidence>
<feature type="compositionally biased region" description="Polar residues" evidence="1">
    <location>
        <begin position="43"/>
        <end position="52"/>
    </location>
</feature>
<feature type="compositionally biased region" description="Basic and acidic residues" evidence="1">
    <location>
        <begin position="178"/>
        <end position="192"/>
    </location>
</feature>
<protein>
    <submittedName>
        <fullName evidence="3">Copper chaperone PCu(A)C</fullName>
    </submittedName>
</protein>
<dbReference type="InterPro" id="IPR007410">
    <property type="entry name" value="LpqE-like"/>
</dbReference>
<dbReference type="Gene3D" id="2.60.40.1890">
    <property type="entry name" value="PCu(A)C copper chaperone"/>
    <property type="match status" value="1"/>
</dbReference>
<dbReference type="Pfam" id="PF04314">
    <property type="entry name" value="PCuAC"/>
    <property type="match status" value="1"/>
</dbReference>
<gene>
    <name evidence="3" type="ORF">ACFO7U_16550</name>
</gene>
<dbReference type="InterPro" id="IPR036182">
    <property type="entry name" value="PCuAC_sf"/>
</dbReference>
<feature type="compositionally biased region" description="Gly residues" evidence="1">
    <location>
        <begin position="193"/>
        <end position="203"/>
    </location>
</feature>
<dbReference type="Proteomes" id="UP001595836">
    <property type="component" value="Unassembled WGS sequence"/>
</dbReference>
<dbReference type="InterPro" id="IPR058248">
    <property type="entry name" value="Lxx211020-like"/>
</dbReference>
<evidence type="ECO:0000313" key="4">
    <source>
        <dbReference type="Proteomes" id="UP001595836"/>
    </source>
</evidence>
<dbReference type="PROSITE" id="PS51257">
    <property type="entry name" value="PROKAR_LIPOPROTEIN"/>
    <property type="match status" value="1"/>
</dbReference>
<name>A0ABV9PX39_9ACTN</name>